<comment type="caution">
    <text evidence="2">The sequence shown here is derived from an EMBL/GenBank/DDBJ whole genome shotgun (WGS) entry which is preliminary data.</text>
</comment>
<evidence type="ECO:0000259" key="1">
    <source>
        <dbReference type="Pfam" id="PF13358"/>
    </source>
</evidence>
<reference evidence="2" key="1">
    <citation type="submission" date="2020-10" db="EMBL/GenBank/DDBJ databases">
        <title>Ca. Dormibacterota MAGs.</title>
        <authorList>
            <person name="Montgomery K."/>
        </authorList>
    </citation>
    <scope>NUCLEOTIDE SEQUENCE [LARGE SCALE GENOMIC DNA]</scope>
    <source>
        <strain evidence="2">SC8812_S17_10</strain>
    </source>
</reference>
<accession>A0A934KAM0</accession>
<dbReference type="Pfam" id="PF13358">
    <property type="entry name" value="DDE_3"/>
    <property type="match status" value="1"/>
</dbReference>
<name>A0A934KAM0_9BACT</name>
<dbReference type="AlphaFoldDB" id="A0A934KAM0"/>
<evidence type="ECO:0000313" key="3">
    <source>
        <dbReference type="Proteomes" id="UP000612893"/>
    </source>
</evidence>
<evidence type="ECO:0000313" key="2">
    <source>
        <dbReference type="EMBL" id="MBJ7599608.1"/>
    </source>
</evidence>
<proteinExistence type="predicted"/>
<dbReference type="Gene3D" id="3.30.420.10">
    <property type="entry name" value="Ribonuclease H-like superfamily/Ribonuclease H"/>
    <property type="match status" value="1"/>
</dbReference>
<dbReference type="NCBIfam" id="NF033545">
    <property type="entry name" value="transpos_IS630"/>
    <property type="match status" value="1"/>
</dbReference>
<dbReference type="InterPro" id="IPR047655">
    <property type="entry name" value="Transpos_IS630-like"/>
</dbReference>
<feature type="domain" description="Tc1-like transposase DDE" evidence="1">
    <location>
        <begin position="173"/>
        <end position="315"/>
    </location>
</feature>
<gene>
    <name evidence="2" type="ORF">JF922_16210</name>
</gene>
<dbReference type="InterPro" id="IPR036397">
    <property type="entry name" value="RNaseH_sf"/>
</dbReference>
<organism evidence="2 3">
    <name type="scientific">Candidatus Nephthysia bennettiae</name>
    <dbReference type="NCBI Taxonomy" id="3127016"/>
    <lineage>
        <taxon>Bacteria</taxon>
        <taxon>Bacillati</taxon>
        <taxon>Candidatus Dormiibacterota</taxon>
        <taxon>Candidatus Dormibacteria</taxon>
        <taxon>Candidatus Dormibacterales</taxon>
        <taxon>Candidatus Dormibacteraceae</taxon>
        <taxon>Candidatus Nephthysia</taxon>
    </lineage>
</organism>
<dbReference type="InterPro" id="IPR009057">
    <property type="entry name" value="Homeodomain-like_sf"/>
</dbReference>
<dbReference type="EMBL" id="JAEKNR010000162">
    <property type="protein sequence ID" value="MBJ7599608.1"/>
    <property type="molecule type" value="Genomic_DNA"/>
</dbReference>
<dbReference type="InterPro" id="IPR038717">
    <property type="entry name" value="Tc1-like_DDE_dom"/>
</dbReference>
<sequence length="360" mass="40478">MWAPATPVSLTEEQRRVLKAWVRAPSTPQGLVLKARIILMASEGIANHAIAKTLGTSRPTVQLWRQRFGKGGLKALTKIEKGRGAKPMIPAEKVTAIVEATLHRRPAGATHWSCRTMAKAMGVSPDTVNRIWRAHELQPHRVTTFKLSHDPRFLEKLSDVIGLYLNPPEHALVLCVDEKSQIQALDRTQPGLPMKKGRCGTLTHDYKRHGTAALFAALNLLEGTVVGQVHLRHRHQEFLKFLARLNREFGKDLELHLILDNYGTHTHPEVKAWLAKHPRFKLHFIPTGSSWLNLIERWFAELTNKAIRRGSFSGVGDLVVAIHEFLEASNRDPTVYVWTASAEAIMEKVARCKAILQTDH</sequence>
<protein>
    <submittedName>
        <fullName evidence="2">IS630 family transposase</fullName>
    </submittedName>
</protein>
<dbReference type="GO" id="GO:0003676">
    <property type="term" value="F:nucleic acid binding"/>
    <property type="evidence" value="ECO:0007669"/>
    <property type="project" value="InterPro"/>
</dbReference>
<dbReference type="SUPFAM" id="SSF46689">
    <property type="entry name" value="Homeodomain-like"/>
    <property type="match status" value="1"/>
</dbReference>
<dbReference type="RefSeq" id="WP_338203154.1">
    <property type="nucleotide sequence ID" value="NZ_JAEKNR010000162.1"/>
</dbReference>
<dbReference type="Pfam" id="PF13565">
    <property type="entry name" value="HTH_32"/>
    <property type="match status" value="1"/>
</dbReference>
<dbReference type="Proteomes" id="UP000612893">
    <property type="component" value="Unassembled WGS sequence"/>
</dbReference>
<dbReference type="SUPFAM" id="SSF53098">
    <property type="entry name" value="Ribonuclease H-like"/>
    <property type="match status" value="1"/>
</dbReference>
<keyword evidence="3" id="KW-1185">Reference proteome</keyword>
<dbReference type="InterPro" id="IPR012337">
    <property type="entry name" value="RNaseH-like_sf"/>
</dbReference>